<proteinExistence type="predicted"/>
<reference evidence="1" key="2">
    <citation type="journal article" date="2022" name="New Phytol.">
        <title>Evolutionary transition to the ectomycorrhizal habit in the genomes of a hyperdiverse lineage of mushroom-forming fungi.</title>
        <authorList>
            <person name="Looney B."/>
            <person name="Miyauchi S."/>
            <person name="Morin E."/>
            <person name="Drula E."/>
            <person name="Courty P.E."/>
            <person name="Kohler A."/>
            <person name="Kuo A."/>
            <person name="LaButti K."/>
            <person name="Pangilinan J."/>
            <person name="Lipzen A."/>
            <person name="Riley R."/>
            <person name="Andreopoulos W."/>
            <person name="He G."/>
            <person name="Johnson J."/>
            <person name="Nolan M."/>
            <person name="Tritt A."/>
            <person name="Barry K.W."/>
            <person name="Grigoriev I.V."/>
            <person name="Nagy L.G."/>
            <person name="Hibbett D."/>
            <person name="Henrissat B."/>
            <person name="Matheny P.B."/>
            <person name="Labbe J."/>
            <person name="Martin F.M."/>
        </authorList>
    </citation>
    <scope>NUCLEOTIDE SEQUENCE</scope>
    <source>
        <strain evidence="1">HHB10654</strain>
    </source>
</reference>
<evidence type="ECO:0000313" key="2">
    <source>
        <dbReference type="Proteomes" id="UP000814140"/>
    </source>
</evidence>
<protein>
    <submittedName>
        <fullName evidence="1">WSC-domain-containing protein</fullName>
    </submittedName>
</protein>
<keyword evidence="2" id="KW-1185">Reference proteome</keyword>
<comment type="caution">
    <text evidence="1">The sequence shown here is derived from an EMBL/GenBank/DDBJ whole genome shotgun (WGS) entry which is preliminary data.</text>
</comment>
<dbReference type="Proteomes" id="UP000814140">
    <property type="component" value="Unassembled WGS sequence"/>
</dbReference>
<sequence>MLSSLSLVMIWSISLSHAFISVEREIGPRSTNQSTDWSYAGCYEDNRDIGLPTFIGPSFTNTSGMTIESCVNFCSSQSYVLAGLENGCTCYCDNFFENIFESVGNNECDVACIGNPAESCGASDRLSVYHAPGGDAAVPNFVPSVGLWKGLGCYNDSTSNRALERRIDAGNVTVESCTAACLAETFMLAGLEFGQECWCGSQLQNNAVFFGTDYDGIQNGNYREFPAGNYCNMGCEGNSSELCGGSAMLDVYQYTGTFPVGGSVVPFAGAWISQGCFSDSTSQRTLQRRVDVGNVTVESCTAECQAESSNTGFTIAGLESGQECWCGTKIEPGLSIPESACDQACIGDSSEVCGGPNSLQIYVFQNSAQVVADLQELADLSATLSGILDGITVANLQTAGPDVLLSLEGITTTVYNTAQDASKATDGGQAPFISNNAAVVANSLIAYTSAAETLSNAFTGASEVLIAGGFAPSIVVAISEVESAFNYLIVNLAENYAPSQAPDIFSVLTNLDVILTDTAEFIVFVGSSFMPASANGIASIWF</sequence>
<accession>A0ACB8T8H6</accession>
<gene>
    <name evidence="1" type="ORF">BV25DRAFT_1913724</name>
</gene>
<reference evidence="1" key="1">
    <citation type="submission" date="2021-03" db="EMBL/GenBank/DDBJ databases">
        <authorList>
            <consortium name="DOE Joint Genome Institute"/>
            <person name="Ahrendt S."/>
            <person name="Looney B.P."/>
            <person name="Miyauchi S."/>
            <person name="Morin E."/>
            <person name="Drula E."/>
            <person name="Courty P.E."/>
            <person name="Chicoki N."/>
            <person name="Fauchery L."/>
            <person name="Kohler A."/>
            <person name="Kuo A."/>
            <person name="Labutti K."/>
            <person name="Pangilinan J."/>
            <person name="Lipzen A."/>
            <person name="Riley R."/>
            <person name="Andreopoulos W."/>
            <person name="He G."/>
            <person name="Johnson J."/>
            <person name="Barry K.W."/>
            <person name="Grigoriev I.V."/>
            <person name="Nagy L."/>
            <person name="Hibbett D."/>
            <person name="Henrissat B."/>
            <person name="Matheny P.B."/>
            <person name="Labbe J."/>
            <person name="Martin F."/>
        </authorList>
    </citation>
    <scope>NUCLEOTIDE SEQUENCE</scope>
    <source>
        <strain evidence="1">HHB10654</strain>
    </source>
</reference>
<organism evidence="1 2">
    <name type="scientific">Artomyces pyxidatus</name>
    <dbReference type="NCBI Taxonomy" id="48021"/>
    <lineage>
        <taxon>Eukaryota</taxon>
        <taxon>Fungi</taxon>
        <taxon>Dikarya</taxon>
        <taxon>Basidiomycota</taxon>
        <taxon>Agaricomycotina</taxon>
        <taxon>Agaricomycetes</taxon>
        <taxon>Russulales</taxon>
        <taxon>Auriscalpiaceae</taxon>
        <taxon>Artomyces</taxon>
    </lineage>
</organism>
<name>A0ACB8T8H6_9AGAM</name>
<evidence type="ECO:0000313" key="1">
    <source>
        <dbReference type="EMBL" id="KAI0065083.1"/>
    </source>
</evidence>
<dbReference type="EMBL" id="MU277196">
    <property type="protein sequence ID" value="KAI0065083.1"/>
    <property type="molecule type" value="Genomic_DNA"/>
</dbReference>